<dbReference type="PANTHER" id="PTHR43060:SF15">
    <property type="entry name" value="3-HYDROXYISOBUTYRATE DEHYDROGENASE-LIKE 1, MITOCHONDRIAL-RELATED"/>
    <property type="match status" value="1"/>
</dbReference>
<dbReference type="Proteomes" id="UP001597041">
    <property type="component" value="Unassembled WGS sequence"/>
</dbReference>
<dbReference type="EC" id="1.1.-.-" evidence="6"/>
<dbReference type="Pfam" id="PF14833">
    <property type="entry name" value="NAD_binding_11"/>
    <property type="match status" value="1"/>
</dbReference>
<dbReference type="Gene3D" id="3.40.50.720">
    <property type="entry name" value="NAD(P)-binding Rossmann-like Domain"/>
    <property type="match status" value="1"/>
</dbReference>
<dbReference type="PANTHER" id="PTHR43060">
    <property type="entry name" value="3-HYDROXYISOBUTYRATE DEHYDROGENASE-LIKE 1, MITOCHONDRIAL-RELATED"/>
    <property type="match status" value="1"/>
</dbReference>
<dbReference type="InterPro" id="IPR006115">
    <property type="entry name" value="6PGDH_NADP-bd"/>
</dbReference>
<dbReference type="EMBL" id="JBHTKK010000018">
    <property type="protein sequence ID" value="MFD1067091.1"/>
    <property type="molecule type" value="Genomic_DNA"/>
</dbReference>
<reference evidence="7" key="1">
    <citation type="journal article" date="2019" name="Int. J. Syst. Evol. Microbiol.">
        <title>The Global Catalogue of Microorganisms (GCM) 10K type strain sequencing project: providing services to taxonomists for standard genome sequencing and annotation.</title>
        <authorList>
            <consortium name="The Broad Institute Genomics Platform"/>
            <consortium name="The Broad Institute Genome Sequencing Center for Infectious Disease"/>
            <person name="Wu L."/>
            <person name="Ma J."/>
        </authorList>
    </citation>
    <scope>NUCLEOTIDE SEQUENCE [LARGE SCALE GENOMIC DNA]</scope>
    <source>
        <strain evidence="7">CCUG 56608</strain>
    </source>
</reference>
<evidence type="ECO:0000313" key="7">
    <source>
        <dbReference type="Proteomes" id="UP001597041"/>
    </source>
</evidence>
<dbReference type="RefSeq" id="WP_379593033.1">
    <property type="nucleotide sequence ID" value="NZ_JBHTKK010000018.1"/>
</dbReference>
<dbReference type="SUPFAM" id="SSF51735">
    <property type="entry name" value="NAD(P)-binding Rossmann-fold domains"/>
    <property type="match status" value="1"/>
</dbReference>
<dbReference type="SUPFAM" id="SSF48179">
    <property type="entry name" value="6-phosphogluconate dehydrogenase C-terminal domain-like"/>
    <property type="match status" value="1"/>
</dbReference>
<dbReference type="Gene3D" id="1.10.1040.10">
    <property type="entry name" value="N-(1-d-carboxylethyl)-l-norvaline Dehydrogenase, domain 2"/>
    <property type="match status" value="1"/>
</dbReference>
<dbReference type="PIRSF" id="PIRSF000103">
    <property type="entry name" value="HIBADH"/>
    <property type="match status" value="1"/>
</dbReference>
<gene>
    <name evidence="6" type="ORF">ACFQ19_13805</name>
</gene>
<dbReference type="GO" id="GO:0016491">
    <property type="term" value="F:oxidoreductase activity"/>
    <property type="evidence" value="ECO:0007669"/>
    <property type="project" value="UniProtKB-KW"/>
</dbReference>
<sequence length="319" mass="34277">MRFANFHDKLKVNIYTKETDRMVTASTASIGFIGLGVMGNSMVKNLINAGYSLHVYTRTKSKAEEVLELGADWHESPASLAQASDVIITMVGYPVDVENVYFGDQGILNHTKEGAYVIDMTTSKPSLAIDIYEEAKKNGFTALDAPVSGGDIGAKNGTLAIMVGGDKEAYHDVAPIFRVLGERITLLGPAGAGQHTKMANQIAIASNMIGVCESIIYARKAGLDAEEMLATISTGAAASFSLSNLGKRMIDKDYEPGFYVKHFIKDMEIALESAHNMGMPAPGLELSLNLYKDLADMGEEDSGTQALIKLLAHEAEMSL</sequence>
<keyword evidence="2 6" id="KW-0560">Oxidoreductase</keyword>
<dbReference type="InterPro" id="IPR013328">
    <property type="entry name" value="6PGD_dom2"/>
</dbReference>
<evidence type="ECO:0000313" key="6">
    <source>
        <dbReference type="EMBL" id="MFD1067091.1"/>
    </source>
</evidence>
<dbReference type="InterPro" id="IPR029154">
    <property type="entry name" value="HIBADH-like_NADP-bd"/>
</dbReference>
<protein>
    <submittedName>
        <fullName evidence="6">NAD(P)-dependent oxidoreductase</fullName>
        <ecNumber evidence="6">1.1.-.-</ecNumber>
    </submittedName>
</protein>
<evidence type="ECO:0000256" key="3">
    <source>
        <dbReference type="ARBA" id="ARBA00023027"/>
    </source>
</evidence>
<organism evidence="6 7">
    <name type="scientific">Oceanobacillus locisalsi</name>
    <dbReference type="NCBI Taxonomy" id="546107"/>
    <lineage>
        <taxon>Bacteria</taxon>
        <taxon>Bacillati</taxon>
        <taxon>Bacillota</taxon>
        <taxon>Bacilli</taxon>
        <taxon>Bacillales</taxon>
        <taxon>Bacillaceae</taxon>
        <taxon>Oceanobacillus</taxon>
    </lineage>
</organism>
<accession>A0ABW3NL22</accession>
<dbReference type="Pfam" id="PF03446">
    <property type="entry name" value="NAD_binding_2"/>
    <property type="match status" value="1"/>
</dbReference>
<evidence type="ECO:0000259" key="4">
    <source>
        <dbReference type="Pfam" id="PF03446"/>
    </source>
</evidence>
<comment type="similarity">
    <text evidence="1">Belongs to the HIBADH-related family.</text>
</comment>
<feature type="domain" description="3-hydroxyisobutyrate dehydrogenase-like NAD-binding" evidence="5">
    <location>
        <begin position="191"/>
        <end position="311"/>
    </location>
</feature>
<proteinExistence type="inferred from homology"/>
<dbReference type="InterPro" id="IPR015815">
    <property type="entry name" value="HIBADH-related"/>
</dbReference>
<evidence type="ECO:0000256" key="2">
    <source>
        <dbReference type="ARBA" id="ARBA00023002"/>
    </source>
</evidence>
<name>A0ABW3NL22_9BACI</name>
<dbReference type="InterPro" id="IPR036291">
    <property type="entry name" value="NAD(P)-bd_dom_sf"/>
</dbReference>
<comment type="caution">
    <text evidence="6">The sequence shown here is derived from an EMBL/GenBank/DDBJ whole genome shotgun (WGS) entry which is preliminary data.</text>
</comment>
<feature type="domain" description="6-phosphogluconate dehydrogenase NADP-binding" evidence="4">
    <location>
        <begin position="29"/>
        <end position="188"/>
    </location>
</feature>
<keyword evidence="3" id="KW-0520">NAD</keyword>
<keyword evidence="7" id="KW-1185">Reference proteome</keyword>
<dbReference type="PROSITE" id="PS00895">
    <property type="entry name" value="3_HYDROXYISOBUT_DH"/>
    <property type="match status" value="1"/>
</dbReference>
<dbReference type="InterPro" id="IPR002204">
    <property type="entry name" value="3-OH-isobutyrate_DH-rel_CS"/>
</dbReference>
<dbReference type="InterPro" id="IPR008927">
    <property type="entry name" value="6-PGluconate_DH-like_C_sf"/>
</dbReference>
<evidence type="ECO:0000259" key="5">
    <source>
        <dbReference type="Pfam" id="PF14833"/>
    </source>
</evidence>
<evidence type="ECO:0000256" key="1">
    <source>
        <dbReference type="ARBA" id="ARBA00009080"/>
    </source>
</evidence>